<dbReference type="GO" id="GO:0000428">
    <property type="term" value="C:DNA-directed RNA polymerase complex"/>
    <property type="evidence" value="ECO:0007669"/>
    <property type="project" value="UniProtKB-KW"/>
</dbReference>
<dbReference type="GeneID" id="27421158"/>
<dbReference type="InterPro" id="IPR014724">
    <property type="entry name" value="RNA_pol_RPB2_OB-fold"/>
</dbReference>
<dbReference type="GO" id="GO:0006351">
    <property type="term" value="P:DNA-templated transcription"/>
    <property type="evidence" value="ECO:0007669"/>
    <property type="project" value="InterPro"/>
</dbReference>
<dbReference type="GO" id="GO:0003677">
    <property type="term" value="F:DNA binding"/>
    <property type="evidence" value="ECO:0007669"/>
    <property type="project" value="InterPro"/>
</dbReference>
<evidence type="ECO:0000313" key="9">
    <source>
        <dbReference type="Proteomes" id="UP000019377"/>
    </source>
</evidence>
<evidence type="ECO:0000256" key="5">
    <source>
        <dbReference type="ARBA" id="ARBA00023163"/>
    </source>
</evidence>
<dbReference type="AlphaFoldDB" id="V5ESL5"/>
<reference evidence="9" key="1">
    <citation type="journal article" date="2013" name="Genome Announc.">
        <title>Draft genome sequence of Pseudozyma brasiliensis sp. nov. strain GHG001, a high producer of endo-1,4-xylanase isolated from an insect pest of sugarcane.</title>
        <authorList>
            <person name="Oliveira J.V.D.C."/>
            <person name="dos Santos R.A.C."/>
            <person name="Borges T.A."/>
            <person name="Riano-Pachon D.M."/>
            <person name="Goldman G.H."/>
        </authorList>
    </citation>
    <scope>NUCLEOTIDE SEQUENCE [LARGE SCALE GENOMIC DNA]</scope>
    <source>
        <strain evidence="9">GHG001</strain>
    </source>
</reference>
<dbReference type="Pfam" id="PF00562">
    <property type="entry name" value="RNA_pol_Rpb2_6"/>
    <property type="match status" value="1"/>
</dbReference>
<dbReference type="InterPro" id="IPR037033">
    <property type="entry name" value="DNA-dir_RNAP_su2_hyb_sf"/>
</dbReference>
<proteinExistence type="predicted"/>
<feature type="region of interest" description="Disordered" evidence="6">
    <location>
        <begin position="143"/>
        <end position="162"/>
    </location>
</feature>
<dbReference type="HOGENOM" id="CLU_1636119_0_0_1"/>
<evidence type="ECO:0000313" key="8">
    <source>
        <dbReference type="EMBL" id="EST05958.1"/>
    </source>
</evidence>
<evidence type="ECO:0000256" key="2">
    <source>
        <dbReference type="ARBA" id="ARBA00022478"/>
    </source>
</evidence>
<dbReference type="EMBL" id="KI545884">
    <property type="protein sequence ID" value="EST05958.1"/>
    <property type="molecule type" value="Genomic_DNA"/>
</dbReference>
<keyword evidence="5" id="KW-0804">Transcription</keyword>
<keyword evidence="2" id="KW-0240">DNA-directed RNA polymerase</keyword>
<dbReference type="eggNOG" id="KOG0215">
    <property type="taxonomic scope" value="Eukaryota"/>
</dbReference>
<sequence length="162" mass="18637">MYKGRVNTGVTANVTAKSISWSISVSYAESERWVGNRNPEIYENPHQDGFVYCLTLPNSNFLARRSIKWDQDDPVAKVKHINQLSFLTGTYAMGKQAQGAIGYNQQIRIDMLLYLLLYPQQPMVKTWHVELIGYNNLPAGQKERHGRRHVVFRPRSTPDKRS</sequence>
<dbReference type="GO" id="GO:0003899">
    <property type="term" value="F:DNA-directed RNA polymerase activity"/>
    <property type="evidence" value="ECO:0007669"/>
    <property type="project" value="UniProtKB-EC"/>
</dbReference>
<protein>
    <recommendedName>
        <fullName evidence="1">DNA-directed RNA polymerase</fullName>
        <ecNumber evidence="1">2.7.7.6</ecNumber>
    </recommendedName>
</protein>
<evidence type="ECO:0000256" key="4">
    <source>
        <dbReference type="ARBA" id="ARBA00022695"/>
    </source>
</evidence>
<keyword evidence="4" id="KW-0548">Nucleotidyltransferase</keyword>
<dbReference type="InterPro" id="IPR007120">
    <property type="entry name" value="DNA-dir_RNAP_su2_dom"/>
</dbReference>
<dbReference type="SUPFAM" id="SSF64484">
    <property type="entry name" value="beta and beta-prime subunits of DNA dependent RNA-polymerase"/>
    <property type="match status" value="1"/>
</dbReference>
<feature type="domain" description="DNA-directed RNA polymerase subunit 2 hybrid-binding" evidence="7">
    <location>
        <begin position="80"/>
        <end position="141"/>
    </location>
</feature>
<dbReference type="RefSeq" id="XP_016290947.1">
    <property type="nucleotide sequence ID" value="XM_016438465.1"/>
</dbReference>
<organism evidence="8 9">
    <name type="scientific">Kalmanozyma brasiliensis (strain GHG001)</name>
    <name type="common">Yeast</name>
    <name type="synonym">Pseudozyma brasiliensis</name>
    <dbReference type="NCBI Taxonomy" id="1365824"/>
    <lineage>
        <taxon>Eukaryota</taxon>
        <taxon>Fungi</taxon>
        <taxon>Dikarya</taxon>
        <taxon>Basidiomycota</taxon>
        <taxon>Ustilaginomycotina</taxon>
        <taxon>Ustilaginomycetes</taxon>
        <taxon>Ustilaginales</taxon>
        <taxon>Ustilaginaceae</taxon>
        <taxon>Kalmanozyma</taxon>
    </lineage>
</organism>
<dbReference type="Proteomes" id="UP000019377">
    <property type="component" value="Unassembled WGS sequence"/>
</dbReference>
<dbReference type="EC" id="2.7.7.6" evidence="1"/>
<evidence type="ECO:0000256" key="6">
    <source>
        <dbReference type="SAM" id="MobiDB-lite"/>
    </source>
</evidence>
<dbReference type="Gene3D" id="2.40.50.150">
    <property type="match status" value="1"/>
</dbReference>
<accession>V5ESL5</accession>
<gene>
    <name evidence="8" type="ORF">PSEUBRA_SCAF4g05084</name>
</gene>
<keyword evidence="9" id="KW-1185">Reference proteome</keyword>
<dbReference type="STRING" id="1365824.V5ESL5"/>
<dbReference type="Gene3D" id="2.40.270.10">
    <property type="entry name" value="DNA-directed RNA polymerase, subunit 2, domain 6"/>
    <property type="match status" value="1"/>
</dbReference>
<evidence type="ECO:0000256" key="3">
    <source>
        <dbReference type="ARBA" id="ARBA00022679"/>
    </source>
</evidence>
<evidence type="ECO:0000256" key="1">
    <source>
        <dbReference type="ARBA" id="ARBA00012418"/>
    </source>
</evidence>
<name>V5ESL5_KALBG</name>
<keyword evidence="3" id="KW-0808">Transferase</keyword>
<evidence type="ECO:0000259" key="7">
    <source>
        <dbReference type="Pfam" id="PF00562"/>
    </source>
</evidence>